<dbReference type="SMART" id="SM00257">
    <property type="entry name" value="LysM"/>
    <property type="match status" value="1"/>
</dbReference>
<dbReference type="InterPro" id="IPR036779">
    <property type="entry name" value="LysM_dom_sf"/>
</dbReference>
<name>A0A327X5B6_LARAB</name>
<keyword evidence="2" id="KW-0732">Signal</keyword>
<feature type="compositionally biased region" description="Low complexity" evidence="1">
    <location>
        <begin position="43"/>
        <end position="55"/>
    </location>
</feature>
<dbReference type="GO" id="GO:0004222">
    <property type="term" value="F:metalloendopeptidase activity"/>
    <property type="evidence" value="ECO:0007669"/>
    <property type="project" value="TreeGrafter"/>
</dbReference>
<protein>
    <submittedName>
        <fullName evidence="4">LysM domain-containing protein</fullName>
    </submittedName>
</protein>
<evidence type="ECO:0000313" key="4">
    <source>
        <dbReference type="EMBL" id="RAK00544.1"/>
    </source>
</evidence>
<evidence type="ECO:0000259" key="3">
    <source>
        <dbReference type="PROSITE" id="PS51782"/>
    </source>
</evidence>
<sequence length="357" mass="40499">MRKLAVWWLFASVCCLASVTTVEAQERGKFKKNLSIKPKKTETQTPNSPTQQPTQEPEEEFEQETSNLRFNNQFEPKKEVNPVVAEDTSTIDEGEPAVVEYIDSVQVGDDWVKIADYYAIWDPHNVDPYGIDPLQFDEVIDLKLYDPALNRFWSAPTVDGKVTSIFGPRWGRWHKGMDLDLETGDPVYAAFDGIVRIVGWDGNGFGRYLLVRHYNGLETIYGHLSKTLVESGQLVKAGDQIGLGGNTGRSFGSHLHFETRYEGNPFSPTHIYNFPTNSLISDHFILTASVWDYLRGKSVNMAGFKPRYKRTVLHRVRSGETLTSIARRYGLSASTLARKNHMSTRSRIRPGQKLRVH</sequence>
<dbReference type="CDD" id="cd12797">
    <property type="entry name" value="M23_peptidase"/>
    <property type="match status" value="1"/>
</dbReference>
<dbReference type="PANTHER" id="PTHR21666">
    <property type="entry name" value="PEPTIDASE-RELATED"/>
    <property type="match status" value="1"/>
</dbReference>
<dbReference type="InterPro" id="IPR050570">
    <property type="entry name" value="Cell_wall_metabolism_enzyme"/>
</dbReference>
<proteinExistence type="predicted"/>
<dbReference type="SUPFAM" id="SSF51261">
    <property type="entry name" value="Duplicated hybrid motif"/>
    <property type="match status" value="1"/>
</dbReference>
<dbReference type="Pfam" id="PF01551">
    <property type="entry name" value="Peptidase_M23"/>
    <property type="match status" value="1"/>
</dbReference>
<gene>
    <name evidence="4" type="ORF">LX87_02252</name>
</gene>
<evidence type="ECO:0000313" key="5">
    <source>
        <dbReference type="Proteomes" id="UP000248790"/>
    </source>
</evidence>
<dbReference type="Gene3D" id="2.70.70.10">
    <property type="entry name" value="Glucose Permease (Domain IIA)"/>
    <property type="match status" value="1"/>
</dbReference>
<accession>A0A327X5B6</accession>
<comment type="caution">
    <text evidence="4">The sequence shown here is derived from an EMBL/GenBank/DDBJ whole genome shotgun (WGS) entry which is preliminary data.</text>
</comment>
<dbReference type="RefSeq" id="WP_111628277.1">
    <property type="nucleotide sequence ID" value="NZ_QLMC01000002.1"/>
</dbReference>
<dbReference type="Pfam" id="PF01476">
    <property type="entry name" value="LysM"/>
    <property type="match status" value="1"/>
</dbReference>
<dbReference type="Proteomes" id="UP000248790">
    <property type="component" value="Unassembled WGS sequence"/>
</dbReference>
<dbReference type="SUPFAM" id="SSF54106">
    <property type="entry name" value="LysM domain"/>
    <property type="match status" value="1"/>
</dbReference>
<dbReference type="AlphaFoldDB" id="A0A327X5B6"/>
<feature type="region of interest" description="Disordered" evidence="1">
    <location>
        <begin position="33"/>
        <end position="59"/>
    </location>
</feature>
<dbReference type="EMBL" id="QLMC01000002">
    <property type="protein sequence ID" value="RAK00544.1"/>
    <property type="molecule type" value="Genomic_DNA"/>
</dbReference>
<feature type="chain" id="PRO_5016390015" evidence="2">
    <location>
        <begin position="25"/>
        <end position="357"/>
    </location>
</feature>
<feature type="domain" description="LysM" evidence="3">
    <location>
        <begin position="312"/>
        <end position="356"/>
    </location>
</feature>
<organism evidence="4 5">
    <name type="scientific">Larkinella arboricola</name>
    <dbReference type="NCBI Taxonomy" id="643671"/>
    <lineage>
        <taxon>Bacteria</taxon>
        <taxon>Pseudomonadati</taxon>
        <taxon>Bacteroidota</taxon>
        <taxon>Cytophagia</taxon>
        <taxon>Cytophagales</taxon>
        <taxon>Spirosomataceae</taxon>
        <taxon>Larkinella</taxon>
    </lineage>
</organism>
<feature type="signal peptide" evidence="2">
    <location>
        <begin position="1"/>
        <end position="24"/>
    </location>
</feature>
<reference evidence="4 5" key="1">
    <citation type="submission" date="2018-06" db="EMBL/GenBank/DDBJ databases">
        <title>Genomic Encyclopedia of Archaeal and Bacterial Type Strains, Phase II (KMG-II): from individual species to whole genera.</title>
        <authorList>
            <person name="Goeker M."/>
        </authorList>
    </citation>
    <scope>NUCLEOTIDE SEQUENCE [LARGE SCALE GENOMIC DNA]</scope>
    <source>
        <strain evidence="4 5">DSM 21851</strain>
    </source>
</reference>
<dbReference type="CDD" id="cd00118">
    <property type="entry name" value="LysM"/>
    <property type="match status" value="1"/>
</dbReference>
<evidence type="ECO:0000256" key="1">
    <source>
        <dbReference type="SAM" id="MobiDB-lite"/>
    </source>
</evidence>
<dbReference type="OrthoDB" id="9805070at2"/>
<dbReference type="InterPro" id="IPR018392">
    <property type="entry name" value="LysM"/>
</dbReference>
<dbReference type="PANTHER" id="PTHR21666:SF270">
    <property type="entry name" value="MUREIN HYDROLASE ACTIVATOR ENVC"/>
    <property type="match status" value="1"/>
</dbReference>
<dbReference type="Gene3D" id="3.10.350.10">
    <property type="entry name" value="LysM domain"/>
    <property type="match status" value="1"/>
</dbReference>
<dbReference type="InterPro" id="IPR011055">
    <property type="entry name" value="Dup_hybrid_motif"/>
</dbReference>
<keyword evidence="5" id="KW-1185">Reference proteome</keyword>
<evidence type="ECO:0000256" key="2">
    <source>
        <dbReference type="SAM" id="SignalP"/>
    </source>
</evidence>
<dbReference type="InterPro" id="IPR016047">
    <property type="entry name" value="M23ase_b-sheet_dom"/>
</dbReference>
<dbReference type="PROSITE" id="PS51782">
    <property type="entry name" value="LYSM"/>
    <property type="match status" value="1"/>
</dbReference>